<sequence>MTDESDQRRLSGLLDSVFAGQERVTRDAILRHAAAADLPADLSTRLDGLPEGEYALDEAAEALNTSPYPADS</sequence>
<keyword evidence="2" id="KW-1185">Reference proteome</keyword>
<reference evidence="1 2" key="1">
    <citation type="submission" date="2020-03" db="EMBL/GenBank/DDBJ databases">
        <title>Whole genome shotgun sequence of Phytohabitans flavus NBRC 107702.</title>
        <authorList>
            <person name="Komaki H."/>
            <person name="Tamura T."/>
        </authorList>
    </citation>
    <scope>NUCLEOTIDE SEQUENCE [LARGE SCALE GENOMIC DNA]</scope>
    <source>
        <strain evidence="1 2">NBRC 107702</strain>
    </source>
</reference>
<organism evidence="1 2">
    <name type="scientific">Phytohabitans flavus</name>
    <dbReference type="NCBI Taxonomy" id="1076124"/>
    <lineage>
        <taxon>Bacteria</taxon>
        <taxon>Bacillati</taxon>
        <taxon>Actinomycetota</taxon>
        <taxon>Actinomycetes</taxon>
        <taxon>Micromonosporales</taxon>
        <taxon>Micromonosporaceae</taxon>
    </lineage>
</organism>
<reference evidence="1 2" key="2">
    <citation type="submission" date="2020-03" db="EMBL/GenBank/DDBJ databases">
        <authorList>
            <person name="Ichikawa N."/>
            <person name="Kimura A."/>
            <person name="Kitahashi Y."/>
            <person name="Uohara A."/>
        </authorList>
    </citation>
    <scope>NUCLEOTIDE SEQUENCE [LARGE SCALE GENOMIC DNA]</scope>
    <source>
        <strain evidence="1 2">NBRC 107702</strain>
    </source>
</reference>
<accession>A0A6F8XVR5</accession>
<name>A0A6F8XVR5_9ACTN</name>
<dbReference type="EMBL" id="AP022870">
    <property type="protein sequence ID" value="BCB77910.1"/>
    <property type="molecule type" value="Genomic_DNA"/>
</dbReference>
<dbReference type="AlphaFoldDB" id="A0A6F8XVR5"/>
<evidence type="ECO:0008006" key="3">
    <source>
        <dbReference type="Google" id="ProtNLM"/>
    </source>
</evidence>
<dbReference type="KEGG" id="pfla:Pflav_043200"/>
<gene>
    <name evidence="1" type="ORF">Pflav_043200</name>
</gene>
<evidence type="ECO:0000313" key="1">
    <source>
        <dbReference type="EMBL" id="BCB77910.1"/>
    </source>
</evidence>
<dbReference type="Proteomes" id="UP000502508">
    <property type="component" value="Chromosome"/>
</dbReference>
<protein>
    <recommendedName>
        <fullName evidence="3">DUF2795 domain-containing protein</fullName>
    </recommendedName>
</protein>
<proteinExistence type="predicted"/>
<dbReference type="RefSeq" id="WP_232071676.1">
    <property type="nucleotide sequence ID" value="NZ_AP022870.1"/>
</dbReference>
<evidence type="ECO:0000313" key="2">
    <source>
        <dbReference type="Proteomes" id="UP000502508"/>
    </source>
</evidence>